<dbReference type="Pfam" id="PF13393">
    <property type="entry name" value="tRNA-synt_His"/>
    <property type="match status" value="1"/>
</dbReference>
<dbReference type="AlphaFoldDB" id="A0A1J6VTG0"/>
<gene>
    <name evidence="8" type="primary">hisS</name>
    <name evidence="11" type="ORF">BHE18_16590</name>
</gene>
<dbReference type="NCBIfam" id="TIGR00442">
    <property type="entry name" value="hisS"/>
    <property type="match status" value="1"/>
</dbReference>
<dbReference type="EC" id="6.1.1.21" evidence="8"/>
<dbReference type="GO" id="GO:0140096">
    <property type="term" value="F:catalytic activity, acting on a protein"/>
    <property type="evidence" value="ECO:0007669"/>
    <property type="project" value="UniProtKB-ARBA"/>
</dbReference>
<keyword evidence="5 8" id="KW-0648">Protein biosynthesis</keyword>
<keyword evidence="3 8" id="KW-0547">Nucleotide-binding</keyword>
<evidence type="ECO:0000256" key="7">
    <source>
        <dbReference type="ARBA" id="ARBA00047639"/>
    </source>
</evidence>
<dbReference type="PIRSF" id="PIRSF001549">
    <property type="entry name" value="His-tRNA_synth"/>
    <property type="match status" value="1"/>
</dbReference>
<dbReference type="EMBL" id="MINN01000128">
    <property type="protein sequence ID" value="OIU68546.1"/>
    <property type="molecule type" value="Genomic_DNA"/>
</dbReference>
<dbReference type="InterPro" id="IPR045864">
    <property type="entry name" value="aa-tRNA-synth_II/BPL/LPL"/>
</dbReference>
<sequence length="449" mass="50095">MKKMDYQNVKGTQDYLPEAEVVRCKIRRTLEDVFSQYGCKPLETPILNYTELLASKYAGGAEILEEMYTLSDRGGRDLALRYDLTIPFAKVAAMNPGLKMPFKRYEIGKVFRDGPVKAGRFREFTQCDVDIVGVDSQLAEAELMAMGLEAFRRLGLDVVIQYNNRKLLTGILEVFGVPGEKINKAVLILDKLEKVGIGAVIAELSELEVSEAAQRSIKRFLKDEDNRSLDYFEPYSRGNELVKKGLEELQELMTVLDYLGIDGQCIFNPFLARGLDIYTGTIYELFLTDASLKSSIGSGGRYDNAIGGLLGTDETFSTVGISFGLDVIYAAIDGKKTAIESGLDYFVIPMGTGKEALLLANELRADGYNVECDMSGKKLGKLLDKANKDGVRNVIIIGEDEVKENRYKVRDMVTGEEKIYSYSLGERWLGRGGVMAWFWKEPVRAALFD</sequence>
<evidence type="ECO:0000313" key="12">
    <source>
        <dbReference type="Proteomes" id="UP000182062"/>
    </source>
</evidence>
<dbReference type="InterPro" id="IPR004154">
    <property type="entry name" value="Anticodon-bd"/>
</dbReference>
<feature type="binding site" evidence="9">
    <location>
        <position position="126"/>
    </location>
    <ligand>
        <name>L-histidine</name>
        <dbReference type="ChEBI" id="CHEBI:57595"/>
    </ligand>
</feature>
<comment type="caution">
    <text evidence="11">The sequence shown here is derived from an EMBL/GenBank/DDBJ whole genome shotgun (WGS) entry which is preliminary data.</text>
</comment>
<feature type="binding site" evidence="9">
    <location>
        <position position="273"/>
    </location>
    <ligand>
        <name>L-histidine</name>
        <dbReference type="ChEBI" id="CHEBI:57595"/>
    </ligand>
</feature>
<evidence type="ECO:0000313" key="11">
    <source>
        <dbReference type="EMBL" id="OIU68546.1"/>
    </source>
</evidence>
<dbReference type="InterPro" id="IPR041715">
    <property type="entry name" value="HisRS-like_core"/>
</dbReference>
<dbReference type="Pfam" id="PF03129">
    <property type="entry name" value="HGTP_anticodon"/>
    <property type="match status" value="1"/>
</dbReference>
<keyword evidence="2 8" id="KW-0963">Cytoplasm</keyword>
<feature type="domain" description="Aminoacyl-transfer RNA synthetases class-II family profile" evidence="10">
    <location>
        <begin position="1"/>
        <end position="241"/>
    </location>
</feature>
<evidence type="ECO:0000256" key="4">
    <source>
        <dbReference type="ARBA" id="ARBA00022840"/>
    </source>
</evidence>
<comment type="similarity">
    <text evidence="1 8">Belongs to the class-II aminoacyl-tRNA synthetase family.</text>
</comment>
<evidence type="ECO:0000259" key="10">
    <source>
        <dbReference type="PROSITE" id="PS50862"/>
    </source>
</evidence>
<dbReference type="HAMAP" id="MF_00127">
    <property type="entry name" value="His_tRNA_synth"/>
    <property type="match status" value="1"/>
</dbReference>
<proteinExistence type="inferred from homology"/>
<evidence type="ECO:0000256" key="5">
    <source>
        <dbReference type="ARBA" id="ARBA00022917"/>
    </source>
</evidence>
<dbReference type="PANTHER" id="PTHR11476:SF7">
    <property type="entry name" value="HISTIDINE--TRNA LIGASE"/>
    <property type="match status" value="1"/>
</dbReference>
<comment type="subunit">
    <text evidence="8">Homodimer.</text>
</comment>
<dbReference type="InterPro" id="IPR006195">
    <property type="entry name" value="aa-tRNA-synth_II"/>
</dbReference>
<dbReference type="GO" id="GO:0005524">
    <property type="term" value="F:ATP binding"/>
    <property type="evidence" value="ECO:0007669"/>
    <property type="project" value="UniProtKB-UniRule"/>
</dbReference>
<dbReference type="Proteomes" id="UP000182062">
    <property type="component" value="Unassembled WGS sequence"/>
</dbReference>
<dbReference type="Gene3D" id="3.40.50.800">
    <property type="entry name" value="Anticodon-binding domain"/>
    <property type="match status" value="1"/>
</dbReference>
<keyword evidence="8 11" id="KW-0436">Ligase</keyword>
<dbReference type="SUPFAM" id="SSF52954">
    <property type="entry name" value="Class II aaRS ABD-related"/>
    <property type="match status" value="1"/>
</dbReference>
<dbReference type="InterPro" id="IPR036621">
    <property type="entry name" value="Anticodon-bd_dom_sf"/>
</dbReference>
<keyword evidence="6 8" id="KW-0030">Aminoacyl-tRNA synthetase</keyword>
<evidence type="ECO:0000256" key="9">
    <source>
        <dbReference type="PIRSR" id="PIRSR001549-1"/>
    </source>
</evidence>
<dbReference type="InterPro" id="IPR015807">
    <property type="entry name" value="His-tRNA-ligase"/>
</dbReference>
<evidence type="ECO:0000256" key="6">
    <source>
        <dbReference type="ARBA" id="ARBA00023146"/>
    </source>
</evidence>
<keyword evidence="12" id="KW-1185">Reference proteome</keyword>
<dbReference type="GO" id="GO:0006427">
    <property type="term" value="P:histidyl-tRNA aminoacylation"/>
    <property type="evidence" value="ECO:0007669"/>
    <property type="project" value="UniProtKB-UniRule"/>
</dbReference>
<dbReference type="NCBIfam" id="NF009085">
    <property type="entry name" value="PRK12420.1"/>
    <property type="match status" value="1"/>
</dbReference>
<comment type="subcellular location">
    <subcellularLocation>
        <location evidence="8">Cytoplasm</location>
    </subcellularLocation>
</comment>
<dbReference type="RefSeq" id="WP_071619973.1">
    <property type="nucleotide sequence ID" value="NZ_MINN01000128.1"/>
</dbReference>
<dbReference type="PROSITE" id="PS50862">
    <property type="entry name" value="AA_TRNA_LIGASE_II"/>
    <property type="match status" value="1"/>
</dbReference>
<feature type="binding site" evidence="9">
    <location>
        <position position="130"/>
    </location>
    <ligand>
        <name>L-histidine</name>
        <dbReference type="ChEBI" id="CHEBI:57595"/>
    </ligand>
</feature>
<name>A0A1J6VTG0_9BACI</name>
<dbReference type="SUPFAM" id="SSF55681">
    <property type="entry name" value="Class II aaRS and biotin synthetases"/>
    <property type="match status" value="1"/>
</dbReference>
<evidence type="ECO:0000256" key="8">
    <source>
        <dbReference type="HAMAP-Rule" id="MF_00127"/>
    </source>
</evidence>
<organism evidence="11 12">
    <name type="scientific">Rossellomorea aquimaris</name>
    <dbReference type="NCBI Taxonomy" id="189382"/>
    <lineage>
        <taxon>Bacteria</taxon>
        <taxon>Bacillati</taxon>
        <taxon>Bacillota</taxon>
        <taxon>Bacilli</taxon>
        <taxon>Bacillales</taxon>
        <taxon>Bacillaceae</taxon>
        <taxon>Rossellomorea</taxon>
    </lineage>
</organism>
<dbReference type="GO" id="GO:0004821">
    <property type="term" value="F:histidine-tRNA ligase activity"/>
    <property type="evidence" value="ECO:0007669"/>
    <property type="project" value="UniProtKB-UniRule"/>
</dbReference>
<dbReference type="InterPro" id="IPR004516">
    <property type="entry name" value="HisRS/HisZ"/>
</dbReference>
<evidence type="ECO:0000256" key="2">
    <source>
        <dbReference type="ARBA" id="ARBA00022490"/>
    </source>
</evidence>
<evidence type="ECO:0000256" key="3">
    <source>
        <dbReference type="ARBA" id="ARBA00022741"/>
    </source>
</evidence>
<feature type="binding site" evidence="9">
    <location>
        <begin position="83"/>
        <end position="85"/>
    </location>
    <ligand>
        <name>L-histidine</name>
        <dbReference type="ChEBI" id="CHEBI:57595"/>
    </ligand>
</feature>
<feature type="binding site" evidence="9">
    <location>
        <position position="112"/>
    </location>
    <ligand>
        <name>L-histidine</name>
        <dbReference type="ChEBI" id="CHEBI:57595"/>
    </ligand>
</feature>
<evidence type="ECO:0000256" key="1">
    <source>
        <dbReference type="ARBA" id="ARBA00008226"/>
    </source>
</evidence>
<protein>
    <recommendedName>
        <fullName evidence="8">Histidine--tRNA ligase</fullName>
        <ecNumber evidence="8">6.1.1.21</ecNumber>
    </recommendedName>
    <alternativeName>
        <fullName evidence="8">Histidyl-tRNA synthetase</fullName>
        <shortName evidence="8">HisRS</shortName>
    </alternativeName>
</protein>
<accession>A0A1J6VTG0</accession>
<comment type="catalytic activity">
    <reaction evidence="7 8">
        <text>tRNA(His) + L-histidine + ATP = L-histidyl-tRNA(His) + AMP + diphosphate + H(+)</text>
        <dbReference type="Rhea" id="RHEA:17313"/>
        <dbReference type="Rhea" id="RHEA-COMP:9665"/>
        <dbReference type="Rhea" id="RHEA-COMP:9689"/>
        <dbReference type="ChEBI" id="CHEBI:15378"/>
        <dbReference type="ChEBI" id="CHEBI:30616"/>
        <dbReference type="ChEBI" id="CHEBI:33019"/>
        <dbReference type="ChEBI" id="CHEBI:57595"/>
        <dbReference type="ChEBI" id="CHEBI:78442"/>
        <dbReference type="ChEBI" id="CHEBI:78527"/>
        <dbReference type="ChEBI" id="CHEBI:456215"/>
        <dbReference type="EC" id="6.1.1.21"/>
    </reaction>
</comment>
<reference evidence="11 12" key="1">
    <citation type="submission" date="2016-09" db="EMBL/GenBank/DDBJ databases">
        <title>Bacillus aquimaris SAMM genome sequence reveals colonization and biosurfactant production capacities.</title>
        <authorList>
            <person name="Waghmode S.R."/>
            <person name="Suryavanshi M.V."/>
        </authorList>
    </citation>
    <scope>NUCLEOTIDE SEQUENCE [LARGE SCALE GENOMIC DNA]</scope>
    <source>
        <strain evidence="11 12">SAMM</strain>
    </source>
</reference>
<dbReference type="CDD" id="cd00773">
    <property type="entry name" value="HisRS-like_core"/>
    <property type="match status" value="1"/>
</dbReference>
<dbReference type="GO" id="GO:0016740">
    <property type="term" value="F:transferase activity"/>
    <property type="evidence" value="ECO:0007669"/>
    <property type="project" value="UniProtKB-ARBA"/>
</dbReference>
<keyword evidence="4 8" id="KW-0067">ATP-binding</keyword>
<dbReference type="PANTHER" id="PTHR11476">
    <property type="entry name" value="HISTIDYL-TRNA SYNTHETASE"/>
    <property type="match status" value="1"/>
</dbReference>
<dbReference type="OrthoDB" id="9800814at2"/>
<dbReference type="GO" id="GO:0005737">
    <property type="term" value="C:cytoplasm"/>
    <property type="evidence" value="ECO:0007669"/>
    <property type="project" value="UniProtKB-SubCell"/>
</dbReference>
<dbReference type="Gene3D" id="3.30.930.10">
    <property type="entry name" value="Bira Bifunctional Protein, Domain 2"/>
    <property type="match status" value="1"/>
</dbReference>